<feature type="domain" description="ABC3 transporter permease C-terminal" evidence="8">
    <location>
        <begin position="98"/>
        <end position="215"/>
    </location>
</feature>
<keyword evidence="4 7" id="KW-1133">Transmembrane helix</keyword>
<comment type="caution">
    <text evidence="9">The sequence shown here is derived from an EMBL/GenBank/DDBJ whole genome shotgun (WGS) entry which is preliminary data.</text>
</comment>
<keyword evidence="5 7" id="KW-0472">Membrane</keyword>
<feature type="transmembrane region" description="Helical" evidence="7">
    <location>
        <begin position="146"/>
        <end position="169"/>
    </location>
</feature>
<comment type="similarity">
    <text evidence="6">Belongs to the ABC-4 integral membrane protein family.</text>
</comment>
<organism evidence="9 10">
    <name type="scientific">Velocimicrobium porci</name>
    <dbReference type="NCBI Taxonomy" id="2606634"/>
    <lineage>
        <taxon>Bacteria</taxon>
        <taxon>Bacillati</taxon>
        <taxon>Bacillota</taxon>
        <taxon>Clostridia</taxon>
        <taxon>Lachnospirales</taxon>
        <taxon>Lachnospiraceae</taxon>
        <taxon>Velocimicrobium</taxon>
    </lineage>
</organism>
<comment type="subcellular location">
    <subcellularLocation>
        <location evidence="1">Cell membrane</location>
        <topology evidence="1">Multi-pass membrane protein</topology>
    </subcellularLocation>
</comment>
<reference evidence="9 10" key="1">
    <citation type="submission" date="2019-08" db="EMBL/GenBank/DDBJ databases">
        <title>In-depth cultivation of the pig gut microbiome towards novel bacterial diversity and tailored functional studies.</title>
        <authorList>
            <person name="Wylensek D."/>
            <person name="Hitch T.C.A."/>
            <person name="Clavel T."/>
        </authorList>
    </citation>
    <scope>NUCLEOTIDE SEQUENCE [LARGE SCALE GENOMIC DNA]</scope>
    <source>
        <strain evidence="9 10">WCA-693-APC-MOT-I</strain>
    </source>
</reference>
<proteinExistence type="inferred from homology"/>
<dbReference type="Proteomes" id="UP000482209">
    <property type="component" value="Unassembled WGS sequence"/>
</dbReference>
<gene>
    <name evidence="9" type="ORF">FYJ58_07570</name>
</gene>
<feature type="transmembrane region" description="Helical" evidence="7">
    <location>
        <begin position="87"/>
        <end position="111"/>
    </location>
</feature>
<dbReference type="GO" id="GO:0022857">
    <property type="term" value="F:transmembrane transporter activity"/>
    <property type="evidence" value="ECO:0007669"/>
    <property type="project" value="TreeGrafter"/>
</dbReference>
<evidence type="ECO:0000256" key="1">
    <source>
        <dbReference type="ARBA" id="ARBA00004651"/>
    </source>
</evidence>
<sequence>MLLNNKEFEIAGLLKYDPFSENGLVNGKITLITTSDTFVSLTDIEDYSIIMAQVADDITDEEISLISGLVGTNCTFEDKRDQQTTGIYTAFIFCVYGFLAIIILVTVLNIINSISMSVSAKIKQYGAMRAVGMNEHQITKMIVAEAFTYAIIGAIVGCTIGLLISRWLYTTLISSHFSYATWTVPFIPLLGIIIFILCTVALASYAPSKRIRNISVTETINKM</sequence>
<protein>
    <submittedName>
        <fullName evidence="9">FtsX-like permease family protein</fullName>
    </submittedName>
</protein>
<evidence type="ECO:0000256" key="4">
    <source>
        <dbReference type="ARBA" id="ARBA00022989"/>
    </source>
</evidence>
<dbReference type="Pfam" id="PF02687">
    <property type="entry name" value="FtsX"/>
    <property type="match status" value="1"/>
</dbReference>
<dbReference type="GO" id="GO:0005886">
    <property type="term" value="C:plasma membrane"/>
    <property type="evidence" value="ECO:0007669"/>
    <property type="project" value="UniProtKB-SubCell"/>
</dbReference>
<evidence type="ECO:0000259" key="8">
    <source>
        <dbReference type="Pfam" id="PF02687"/>
    </source>
</evidence>
<evidence type="ECO:0000256" key="3">
    <source>
        <dbReference type="ARBA" id="ARBA00022692"/>
    </source>
</evidence>
<evidence type="ECO:0000256" key="5">
    <source>
        <dbReference type="ARBA" id="ARBA00023136"/>
    </source>
</evidence>
<keyword evidence="10" id="KW-1185">Reference proteome</keyword>
<evidence type="ECO:0000313" key="9">
    <source>
        <dbReference type="EMBL" id="MSS63736.1"/>
    </source>
</evidence>
<dbReference type="AlphaFoldDB" id="A0A6L5XXY2"/>
<name>A0A6L5XXY2_9FIRM</name>
<feature type="transmembrane region" description="Helical" evidence="7">
    <location>
        <begin position="181"/>
        <end position="205"/>
    </location>
</feature>
<evidence type="ECO:0000256" key="6">
    <source>
        <dbReference type="ARBA" id="ARBA00038076"/>
    </source>
</evidence>
<keyword evidence="2" id="KW-1003">Cell membrane</keyword>
<evidence type="ECO:0000256" key="2">
    <source>
        <dbReference type="ARBA" id="ARBA00022475"/>
    </source>
</evidence>
<keyword evidence="3 7" id="KW-0812">Transmembrane</keyword>
<evidence type="ECO:0000313" key="10">
    <source>
        <dbReference type="Proteomes" id="UP000482209"/>
    </source>
</evidence>
<accession>A0A6L5XXY2</accession>
<dbReference type="PANTHER" id="PTHR30572">
    <property type="entry name" value="MEMBRANE COMPONENT OF TRANSPORTER-RELATED"/>
    <property type="match status" value="1"/>
</dbReference>
<dbReference type="EMBL" id="VUMT01000009">
    <property type="protein sequence ID" value="MSS63736.1"/>
    <property type="molecule type" value="Genomic_DNA"/>
</dbReference>
<dbReference type="PANTHER" id="PTHR30572:SF4">
    <property type="entry name" value="ABC TRANSPORTER PERMEASE YTRF"/>
    <property type="match status" value="1"/>
</dbReference>
<dbReference type="InterPro" id="IPR050250">
    <property type="entry name" value="Macrolide_Exporter_MacB"/>
</dbReference>
<evidence type="ECO:0000256" key="7">
    <source>
        <dbReference type="SAM" id="Phobius"/>
    </source>
</evidence>
<dbReference type="InterPro" id="IPR003838">
    <property type="entry name" value="ABC3_permease_C"/>
</dbReference>